<evidence type="ECO:0000313" key="11">
    <source>
        <dbReference type="EMBL" id="ECY9782301.1"/>
    </source>
</evidence>
<dbReference type="InterPro" id="IPR033949">
    <property type="entry name" value="CobQ_GATase1"/>
</dbReference>
<dbReference type="InterPro" id="IPR002586">
    <property type="entry name" value="CobQ/CobB/MinD/ParA_Nub-bd_dom"/>
</dbReference>
<reference evidence="13" key="7">
    <citation type="submission" date="2019-10" db="EMBL/GenBank/DDBJ databases">
        <authorList>
            <consortium name="NCBI Pathogen Detection Project"/>
        </authorList>
    </citation>
    <scope>NUCLEOTIDE SEQUENCE</scope>
    <source>
        <strain evidence="13">09CEB371LM</strain>
    </source>
</reference>
<evidence type="ECO:0000313" key="21">
    <source>
        <dbReference type="Proteomes" id="UP000528151"/>
    </source>
</evidence>
<dbReference type="EMBL" id="AABGUK010000001">
    <property type="protein sequence ID" value="EAH4240469.1"/>
    <property type="molecule type" value="Genomic_DNA"/>
</dbReference>
<dbReference type="Proteomes" id="UP000489121">
    <property type="component" value="Unassembled WGS sequence"/>
</dbReference>
<dbReference type="GO" id="GO:0015420">
    <property type="term" value="F:ABC-type vitamin B12 transporter activity"/>
    <property type="evidence" value="ECO:0007669"/>
    <property type="project" value="UniProtKB-UniRule"/>
</dbReference>
<comment type="pathway">
    <text evidence="1 4">Cofactor biosynthesis; adenosylcobalamin biosynthesis.</text>
</comment>
<dbReference type="Gene3D" id="3.40.50.300">
    <property type="entry name" value="P-loop containing nucleotide triphosphate hydrolases"/>
    <property type="match status" value="1"/>
</dbReference>
<reference evidence="14 15" key="1">
    <citation type="journal article" date="2018" name="BMC Genomics">
        <title>Genes significantly associated with lineage II food isolates of Listeria monocytogenes.</title>
        <authorList>
            <person name="Pirone-Davies C."/>
            <person name="Chen Y."/>
            <person name="Pightling A."/>
            <person name="Ryan G."/>
            <person name="Wang Y."/>
            <person name="Yao K."/>
            <person name="Hoffmann M."/>
            <person name="Allard M.W."/>
        </authorList>
    </citation>
    <scope>NUCLEOTIDE SEQUENCE [LARGE SCALE GENOMIC DNA]</scope>
    <source>
        <strain evidence="14 15">PNUSAL000550</strain>
    </source>
</reference>
<feature type="domain" description="CobQ/CobB/MinD/ParA nucleotide binding" evidence="5">
    <location>
        <begin position="5"/>
        <end position="227"/>
    </location>
</feature>
<evidence type="ECO:0000313" key="8">
    <source>
        <dbReference type="EMBL" id="EAG4463019.1"/>
    </source>
</evidence>
<dbReference type="UniPathway" id="UPA00148"/>
<accession>A0A0B8QUX0</accession>
<reference evidence="13" key="2">
    <citation type="journal article" date="2018" name="Genome Biol.">
        <title>SKESA: strategic k-mer extension for scrupulous assemblies.</title>
        <authorList>
            <person name="Souvorov A."/>
            <person name="Agarwala R."/>
            <person name="Lipman D.J."/>
        </authorList>
    </citation>
    <scope>NUCLEOTIDE SEQUENCE [LARGE SCALE GENOMIC DNA]</scope>
    <source>
        <strain evidence="13">09CEB371LM</strain>
    </source>
</reference>
<keyword evidence="2 4" id="KW-0169">Cobalamin biosynthesis</keyword>
<dbReference type="EMBL" id="AANEHK010000012">
    <property type="protein sequence ID" value="EDO0986791.1"/>
    <property type="molecule type" value="Genomic_DNA"/>
</dbReference>
<dbReference type="AlphaFoldDB" id="A0A0B8QUX0"/>
<dbReference type="Proteomes" id="UP000527632">
    <property type="component" value="Unassembled WGS sequence"/>
</dbReference>
<reference evidence="11 18" key="6">
    <citation type="submission" date="2019-09" db="EMBL/GenBank/DDBJ databases">
        <authorList>
            <consortium name="PulseNet: The National Subtyping Network for Foodborne Disease Surveillance"/>
            <person name="Tarr C.L."/>
            <person name="Trees E."/>
            <person name="Katz L.S."/>
            <person name="Carleton-Romer H.A."/>
            <person name="Stroika S."/>
            <person name="Kucerova Z."/>
            <person name="Roache K.F."/>
            <person name="Sabol A.L."/>
            <person name="Besser J."/>
            <person name="Gerner-Smidt P."/>
        </authorList>
    </citation>
    <scope>NUCLEOTIDE SEQUENCE [LARGE SCALE GENOMIC DNA]</scope>
    <source>
        <strain evidence="11 18">PNUSAL005692</strain>
    </source>
</reference>
<evidence type="ECO:0000313" key="18">
    <source>
        <dbReference type="Proteomes" id="UP000489121"/>
    </source>
</evidence>
<evidence type="ECO:0000313" key="7">
    <source>
        <dbReference type="EMBL" id="EAC5548848.1"/>
    </source>
</evidence>
<dbReference type="KEGG" id="lmok:CQ02_06200"/>
<dbReference type="Proteomes" id="UP000840039">
    <property type="component" value="Unassembled WGS sequence"/>
</dbReference>
<dbReference type="CDD" id="cd05389">
    <property type="entry name" value="CobQ_N"/>
    <property type="match status" value="1"/>
</dbReference>
<comment type="similarity">
    <text evidence="4">Belongs to the CobB/CobQ family. CobQ subfamily.</text>
</comment>
<reference evidence="9 19" key="4">
    <citation type="submission" date="2019-04" db="EMBL/GenBank/DDBJ databases">
        <authorList>
            <consortium name="GenomeTrakr network: Whole genome sequencing for foodborne pathogen traceback"/>
        </authorList>
    </citation>
    <scope>NUCLEOTIDE SEQUENCE [LARGE SCALE GENOMIC DNA]</scope>
    <source>
        <strain evidence="9 19">CFSAN072474</strain>
    </source>
</reference>
<dbReference type="EMBL" id="QXLS01000001">
    <property type="protein sequence ID" value="RKA10518.1"/>
    <property type="molecule type" value="Genomic_DNA"/>
</dbReference>
<name>A0A0B8QUX0_LISMN</name>
<evidence type="ECO:0000256" key="3">
    <source>
        <dbReference type="ARBA" id="ARBA00022962"/>
    </source>
</evidence>
<evidence type="ECO:0000256" key="2">
    <source>
        <dbReference type="ARBA" id="ARBA00022573"/>
    </source>
</evidence>
<dbReference type="InterPro" id="IPR011698">
    <property type="entry name" value="GATase_3"/>
</dbReference>
<dbReference type="EMBL" id="DAAEEB010000010">
    <property type="protein sequence ID" value="HAA8054025.1"/>
    <property type="molecule type" value="Genomic_DNA"/>
</dbReference>
<dbReference type="NCBIfam" id="NF001989">
    <property type="entry name" value="PRK00784.1"/>
    <property type="match status" value="1"/>
</dbReference>
<evidence type="ECO:0000313" key="19">
    <source>
        <dbReference type="Proteomes" id="UP000522199"/>
    </source>
</evidence>
<dbReference type="Proteomes" id="UP000272537">
    <property type="component" value="Unassembled WGS sequence"/>
</dbReference>
<protein>
    <recommendedName>
        <fullName evidence="4">Cobyric acid synthase</fullName>
    </recommendedName>
</protein>
<evidence type="ECO:0000313" key="10">
    <source>
        <dbReference type="EMBL" id="EAH4240469.1"/>
    </source>
</evidence>
<dbReference type="InterPro" id="IPR047045">
    <property type="entry name" value="CobQ_N"/>
</dbReference>
<feature type="domain" description="CobB/CobQ-like glutamine amidotransferase" evidence="6">
    <location>
        <begin position="253"/>
        <end position="441"/>
    </location>
</feature>
<dbReference type="Gene3D" id="3.40.50.880">
    <property type="match status" value="1"/>
</dbReference>
<proteinExistence type="inferred from homology"/>
<comment type="caution">
    <text evidence="10">The sequence shown here is derived from an EMBL/GenBank/DDBJ whole genome shotgun (WGS) entry which is preliminary data.</text>
</comment>
<keyword evidence="3 4" id="KW-0315">Glutamine amidotransferase</keyword>
<dbReference type="Proteomes" id="UP000522199">
    <property type="component" value="Unassembled WGS sequence"/>
</dbReference>
<dbReference type="PROSITE" id="PS51274">
    <property type="entry name" value="GATASE_COBBQ"/>
    <property type="match status" value="1"/>
</dbReference>
<feature type="active site" evidence="4">
    <location>
        <position position="435"/>
    </location>
</feature>
<dbReference type="EMBL" id="AABBZO010000015">
    <property type="protein sequence ID" value="EAG4463019.1"/>
    <property type="molecule type" value="Genomic_DNA"/>
</dbReference>
<dbReference type="Pfam" id="PF07685">
    <property type="entry name" value="GATase_3"/>
    <property type="match status" value="1"/>
</dbReference>
<dbReference type="Proteomes" id="UP000528151">
    <property type="component" value="Unassembled WGS sequence"/>
</dbReference>
<dbReference type="EMBL" id="AALGDA010000010">
    <property type="protein sequence ID" value="ECY9782301.1"/>
    <property type="molecule type" value="Genomic_DNA"/>
</dbReference>
<evidence type="ECO:0000256" key="1">
    <source>
        <dbReference type="ARBA" id="ARBA00004953"/>
    </source>
</evidence>
<evidence type="ECO:0000313" key="12">
    <source>
        <dbReference type="EMBL" id="EDO0986791.1"/>
    </source>
</evidence>
<gene>
    <name evidence="14" type="primary">cobq</name>
    <name evidence="4" type="synonym">cobQ</name>
    <name evidence="7" type="ORF">ARY78_00205</name>
    <name evidence="8" type="ORF">CA369_12030</name>
    <name evidence="9" type="ORF">CW845_12295</name>
    <name evidence="14" type="ORF">DYZ80_00045</name>
    <name evidence="10" type="ORF">E5F58_00475</name>
    <name evidence="11" type="ORF">F6515_04780</name>
    <name evidence="12" type="ORF">FV747_12380</name>
    <name evidence="13" type="ORF">GHH22_12835</name>
</gene>
<dbReference type="PANTHER" id="PTHR21343">
    <property type="entry name" value="DETHIOBIOTIN SYNTHETASE"/>
    <property type="match status" value="1"/>
</dbReference>
<dbReference type="PANTHER" id="PTHR21343:SF1">
    <property type="entry name" value="COBYRIC ACID SYNTHASE"/>
    <property type="match status" value="1"/>
</dbReference>
<dbReference type="GO" id="GO:0003824">
    <property type="term" value="F:catalytic activity"/>
    <property type="evidence" value="ECO:0007669"/>
    <property type="project" value="InterPro"/>
</dbReference>
<evidence type="ECO:0000313" key="13">
    <source>
        <dbReference type="EMBL" id="HAA8054025.1"/>
    </source>
</evidence>
<evidence type="ECO:0000313" key="17">
    <source>
        <dbReference type="Proteomes" id="UP000467536"/>
    </source>
</evidence>
<dbReference type="SUPFAM" id="SSF52540">
    <property type="entry name" value="P-loop containing nucleoside triphosphate hydrolases"/>
    <property type="match status" value="1"/>
</dbReference>
<evidence type="ECO:0000313" key="20">
    <source>
        <dbReference type="Proteomes" id="UP000527632"/>
    </source>
</evidence>
<evidence type="ECO:0000259" key="5">
    <source>
        <dbReference type="Pfam" id="PF01656"/>
    </source>
</evidence>
<dbReference type="Proteomes" id="UP000467536">
    <property type="component" value="Unassembled WGS sequence"/>
</dbReference>
<feature type="active site" description="Nucleophile" evidence="4">
    <location>
        <position position="332"/>
    </location>
</feature>
<evidence type="ECO:0000313" key="9">
    <source>
        <dbReference type="EMBL" id="EAG9388268.1"/>
    </source>
</evidence>
<evidence type="ECO:0000313" key="16">
    <source>
        <dbReference type="Proteomes" id="UP000365297"/>
    </source>
</evidence>
<reference evidence="12 17" key="5">
    <citation type="submission" date="2019-08" db="EMBL/GenBank/DDBJ databases">
        <authorList>
            <person name="Ashton P.M."/>
            <person name="Dallman T."/>
            <person name="Nair S."/>
            <person name="De Pinna E."/>
            <person name="Peters T."/>
            <person name="Grant K."/>
        </authorList>
    </citation>
    <scope>NUCLEOTIDE SEQUENCE [LARGE SCALE GENOMIC DNA]</scope>
    <source>
        <strain evidence="12 17">788324</strain>
    </source>
</reference>
<reference evidence="10 20" key="3">
    <citation type="submission" date="2019-04" db="EMBL/GenBank/DDBJ databases">
        <authorList>
            <consortium name="GenomeTrakr: Next Generation Sequencing Network for Food Pathogen Tracability"/>
        </authorList>
    </citation>
    <scope>NUCLEOTIDE SEQUENCE [LARGE SCALE GENOMIC DNA]</scope>
    <source>
        <strain evidence="8 21">CFSAN063727</strain>
        <strain evidence="7 16">FDA00007096</strain>
        <strain evidence="10 20">LS1344</strain>
    </source>
</reference>
<dbReference type="InterPro" id="IPR027417">
    <property type="entry name" value="P-loop_NTPase"/>
</dbReference>
<evidence type="ECO:0000259" key="6">
    <source>
        <dbReference type="Pfam" id="PF07685"/>
    </source>
</evidence>
<organism evidence="10 20">
    <name type="scientific">Listeria monocytogenes</name>
    <dbReference type="NCBI Taxonomy" id="1639"/>
    <lineage>
        <taxon>Bacteria</taxon>
        <taxon>Bacillati</taxon>
        <taxon>Bacillota</taxon>
        <taxon>Bacilli</taxon>
        <taxon>Bacillales</taxon>
        <taxon>Listeriaceae</taxon>
        <taxon>Listeria</taxon>
    </lineage>
</organism>
<dbReference type="InterPro" id="IPR029062">
    <property type="entry name" value="Class_I_gatase-like"/>
</dbReference>
<dbReference type="GO" id="GO:0009236">
    <property type="term" value="P:cobalamin biosynthetic process"/>
    <property type="evidence" value="ECO:0007669"/>
    <property type="project" value="UniProtKB-UniRule"/>
</dbReference>
<sequence>MVKQIMIQGTASDAGKSVLVAGLCRLFKNKGKRVVPFKSQNMSLNSFITATGDEMGRAQVFQAEAAGVFPDVRMNPVLLKPTNDRQSQVIFMGAILDNMDAVTYHDFKQTLIPKIQAVYQSLADENDIIVLEGAGSPAEINLNDRDIVNMGMAKMVDAPVVLVADIDKGGVFASIYGTIMLLNEEERARIKGVIINKFRGDVALLQPGIDMIEELTNVPVIGVIPYANLQLEEEDSVSLSGKNYVPDSNALLDIAIICLPRISNFTDFHSLEIQPEISLRYIRNLADFGKPDLVIIPGSKNTLEDMAFLEESGLKKAIQNFAENAGKVIGICGGYQMLGKKMLDPNQVESKQLEIAGLGLLDTETIFLDQKRTTQITGVTHSGEAVEGYEIHMGETKRGESTSPFCEIKAVNGNEETHQDGAISVNKNIIGTYIHGIFDNDVFLGNLFDELLTRKNKSVYPHEIINLKEHKEQEYDKLAALLEANIQMDQLEKIMKGEKICVSTQKPAIKE</sequence>
<dbReference type="Pfam" id="PF01656">
    <property type="entry name" value="CbiA"/>
    <property type="match status" value="1"/>
</dbReference>
<dbReference type="RefSeq" id="WP_003734682.1">
    <property type="nucleotide sequence ID" value="NC_021825.2"/>
</dbReference>
<evidence type="ECO:0000256" key="4">
    <source>
        <dbReference type="HAMAP-Rule" id="MF_00028"/>
    </source>
</evidence>
<dbReference type="SUPFAM" id="SSF52317">
    <property type="entry name" value="Class I glutamine amidotransferase-like"/>
    <property type="match status" value="1"/>
</dbReference>
<evidence type="ECO:0000313" key="14">
    <source>
        <dbReference type="EMBL" id="RKA10518.1"/>
    </source>
</evidence>
<dbReference type="EMBL" id="AABEKY010000007">
    <property type="protein sequence ID" value="EAG9388268.1"/>
    <property type="molecule type" value="Genomic_DNA"/>
</dbReference>
<dbReference type="NCBIfam" id="TIGR00313">
    <property type="entry name" value="cobQ"/>
    <property type="match status" value="1"/>
</dbReference>
<dbReference type="SMR" id="A0A0B8QUX0"/>
<comment type="function">
    <text evidence="4">Catalyzes amidations at positions B, D, E, and G on adenosylcobyrinic A,C-diamide. NH(2) groups are provided by glutamine, and one molecule of ATP is hydrogenolyzed for each amidation.</text>
</comment>
<dbReference type="HAMAP" id="MF_00028">
    <property type="entry name" value="CobQ"/>
    <property type="match status" value="1"/>
</dbReference>
<dbReference type="EMBL" id="AAAIXK010000001">
    <property type="protein sequence ID" value="EAC5548848.1"/>
    <property type="molecule type" value="Genomic_DNA"/>
</dbReference>
<dbReference type="CDD" id="cd01750">
    <property type="entry name" value="GATase1_CobQ"/>
    <property type="match status" value="1"/>
</dbReference>
<evidence type="ECO:0000313" key="15">
    <source>
        <dbReference type="Proteomes" id="UP000272537"/>
    </source>
</evidence>
<dbReference type="Proteomes" id="UP000365297">
    <property type="component" value="Unassembled WGS sequence"/>
</dbReference>
<dbReference type="InterPro" id="IPR004459">
    <property type="entry name" value="CobQ_synth"/>
</dbReference>